<dbReference type="Pfam" id="PF02939">
    <property type="entry name" value="UcrQ"/>
    <property type="match status" value="1"/>
</dbReference>
<keyword evidence="7 13" id="KW-0999">Mitochondrion inner membrane</keyword>
<dbReference type="GO" id="GO:0006122">
    <property type="term" value="P:mitochondrial electron transport, ubiquinol to cytochrome c"/>
    <property type="evidence" value="ECO:0007669"/>
    <property type="project" value="UniProtKB-UniRule"/>
</dbReference>
<reference evidence="14 15" key="1">
    <citation type="submission" date="2014-03" db="EMBL/GenBank/DDBJ databases">
        <title>Draft genome of the hookworm Oesophagostomum dentatum.</title>
        <authorList>
            <person name="Mitreva M."/>
        </authorList>
    </citation>
    <scope>NUCLEOTIDE SEQUENCE [LARGE SCALE GENOMIC DNA]</scope>
    <source>
        <strain evidence="14 15">OD-Hann</strain>
    </source>
</reference>
<keyword evidence="9 13" id="KW-1133">Transmembrane helix</keyword>
<dbReference type="SUPFAM" id="SSF81508">
    <property type="entry name" value="Ubiquinone-binding protein QP-C of cytochrome bc1 complex (Ubiquinol-cytochrome c reductase)"/>
    <property type="match status" value="1"/>
</dbReference>
<evidence type="ECO:0000256" key="6">
    <source>
        <dbReference type="ARBA" id="ARBA00022692"/>
    </source>
</evidence>
<sequence>MRVSAVSMSKHFGALGKVFKSYVWYQWYYYLPQTIGAYLLYDWAKKKNYEVNRKNPADYANDQ</sequence>
<keyword evidence="8 13" id="KW-0249">Electron transport</keyword>
<keyword evidence="11 13" id="KW-0472">Membrane</keyword>
<name>A0A0B1SHE6_OESDE</name>
<dbReference type="GO" id="GO:0005743">
    <property type="term" value="C:mitochondrial inner membrane"/>
    <property type="evidence" value="ECO:0007669"/>
    <property type="project" value="UniProtKB-SubCell"/>
</dbReference>
<keyword evidence="5 13" id="KW-0679">Respiratory chain</keyword>
<dbReference type="Proteomes" id="UP000053660">
    <property type="component" value="Unassembled WGS sequence"/>
</dbReference>
<evidence type="ECO:0000313" key="15">
    <source>
        <dbReference type="Proteomes" id="UP000053660"/>
    </source>
</evidence>
<proteinExistence type="inferred from homology"/>
<organism evidence="14 15">
    <name type="scientific">Oesophagostomum dentatum</name>
    <name type="common">Nodular worm</name>
    <dbReference type="NCBI Taxonomy" id="61180"/>
    <lineage>
        <taxon>Eukaryota</taxon>
        <taxon>Metazoa</taxon>
        <taxon>Ecdysozoa</taxon>
        <taxon>Nematoda</taxon>
        <taxon>Chromadorea</taxon>
        <taxon>Rhabditida</taxon>
        <taxon>Rhabditina</taxon>
        <taxon>Rhabditomorpha</taxon>
        <taxon>Strongyloidea</taxon>
        <taxon>Strongylidae</taxon>
        <taxon>Oesophagostomum</taxon>
    </lineage>
</organism>
<dbReference type="EMBL" id="KN567011">
    <property type="protein sequence ID" value="KHJ84743.1"/>
    <property type="molecule type" value="Genomic_DNA"/>
</dbReference>
<comment type="subunit">
    <text evidence="12 13">Component of the ubiquinol-cytochrome c oxidoreductase (cytochrome b-c1 complex, complex III, CIII), a multisubunit enzyme composed of 11 subunits. The complex is composed of 3 respiratory subunits cytochrome b, cytochrome c1 and Rieske protein UQCRFS1, 2 core protein subunits UQCRC1/QCR1 and UQCRC2/QCR2, and 6 low-molecular weight protein subunits UQCRH/QCR6, UQCRB/QCR7, UQCRQ/QCR8, UQCR10/QCR9, UQCR11/QCR10 and subunit 9, the cleavage product of Rieske protein UQCRFS1. The complex exists as an obligatory dimer and forms supercomplexes (SCs) in the inner mitochondrial membrane with NADH-ubiquinone oxidoreductase (complex I, CI) and cytochrome c oxidase (complex IV, CIV), resulting in different assemblies (supercomplex SCI(1)III(2)IV(1) and megacomplex MCI(2)III(2)IV(2)). Interacts with UQCC6.</text>
</comment>
<evidence type="ECO:0000256" key="8">
    <source>
        <dbReference type="ARBA" id="ARBA00022982"/>
    </source>
</evidence>
<dbReference type="Gene3D" id="1.20.5.210">
    <property type="entry name" value="Cytochrome b-c1 complex subunit 8"/>
    <property type="match status" value="1"/>
</dbReference>
<keyword evidence="15" id="KW-1185">Reference proteome</keyword>
<protein>
    <recommendedName>
        <fullName evidence="3 13">Cytochrome b-c1 complex subunit 8</fullName>
    </recommendedName>
    <alternativeName>
        <fullName evidence="13">Complex III subunit 8</fullName>
    </alternativeName>
</protein>
<gene>
    <name evidence="14" type="ORF">OESDEN_15540</name>
</gene>
<evidence type="ECO:0000256" key="2">
    <source>
        <dbReference type="ARBA" id="ARBA00007668"/>
    </source>
</evidence>
<evidence type="ECO:0000256" key="7">
    <source>
        <dbReference type="ARBA" id="ARBA00022792"/>
    </source>
</evidence>
<dbReference type="InterPro" id="IPR036642">
    <property type="entry name" value="Cyt_bc1_su8_sf"/>
</dbReference>
<evidence type="ECO:0000256" key="9">
    <source>
        <dbReference type="ARBA" id="ARBA00022989"/>
    </source>
</evidence>
<keyword evidence="4 13" id="KW-0813">Transport</keyword>
<evidence type="ECO:0000256" key="13">
    <source>
        <dbReference type="RuleBase" id="RU368118"/>
    </source>
</evidence>
<feature type="transmembrane region" description="Helical" evidence="13">
    <location>
        <begin position="27"/>
        <end position="44"/>
    </location>
</feature>
<evidence type="ECO:0000313" key="14">
    <source>
        <dbReference type="EMBL" id="KHJ84743.1"/>
    </source>
</evidence>
<evidence type="ECO:0000256" key="11">
    <source>
        <dbReference type="ARBA" id="ARBA00023136"/>
    </source>
</evidence>
<dbReference type="OrthoDB" id="6683853at2759"/>
<keyword evidence="10 13" id="KW-0496">Mitochondrion</keyword>
<dbReference type="InterPro" id="IPR004205">
    <property type="entry name" value="Cyt_bc1_su8"/>
</dbReference>
<evidence type="ECO:0000256" key="12">
    <source>
        <dbReference type="ARBA" id="ARBA00047105"/>
    </source>
</evidence>
<evidence type="ECO:0000256" key="10">
    <source>
        <dbReference type="ARBA" id="ARBA00023128"/>
    </source>
</evidence>
<evidence type="ECO:0000256" key="5">
    <source>
        <dbReference type="ARBA" id="ARBA00022660"/>
    </source>
</evidence>
<accession>A0A0B1SHE6</accession>
<evidence type="ECO:0000256" key="3">
    <source>
        <dbReference type="ARBA" id="ARBA00016324"/>
    </source>
</evidence>
<comment type="function">
    <text evidence="13">Component of the ubiquinol-cytochrome c oxidoreductase, a multisubunit transmembrane complex that is part of the mitochondrial electron transport chain which drives oxidative phosphorylation. The complex plays an important role in the uptake of multiple carbon sources present in different host niches.</text>
</comment>
<comment type="similarity">
    <text evidence="2 13">Belongs to the UQCRQ/QCR8 family.</text>
</comment>
<evidence type="ECO:0000256" key="4">
    <source>
        <dbReference type="ARBA" id="ARBA00022448"/>
    </source>
</evidence>
<dbReference type="AlphaFoldDB" id="A0A0B1SHE6"/>
<dbReference type="GO" id="GO:0045275">
    <property type="term" value="C:respiratory chain complex III"/>
    <property type="evidence" value="ECO:0007669"/>
    <property type="project" value="UniProtKB-UniRule"/>
</dbReference>
<comment type="subcellular location">
    <subcellularLocation>
        <location evidence="1 13">Mitochondrion inner membrane</location>
        <topology evidence="1 13">Single-pass membrane protein</topology>
    </subcellularLocation>
</comment>
<keyword evidence="6 13" id="KW-0812">Transmembrane</keyword>
<evidence type="ECO:0000256" key="1">
    <source>
        <dbReference type="ARBA" id="ARBA00004434"/>
    </source>
</evidence>